<dbReference type="CDD" id="cd06170">
    <property type="entry name" value="LuxR_C_like"/>
    <property type="match status" value="1"/>
</dbReference>
<dbReference type="InterPro" id="IPR011990">
    <property type="entry name" value="TPR-like_helical_dom_sf"/>
</dbReference>
<dbReference type="InterPro" id="IPR016032">
    <property type="entry name" value="Sig_transdc_resp-reg_C-effctor"/>
</dbReference>
<proteinExistence type="predicted"/>
<dbReference type="PANTHER" id="PTHR16305">
    <property type="entry name" value="TESTICULAR SOLUBLE ADENYLYL CYCLASE"/>
    <property type="match status" value="1"/>
</dbReference>
<evidence type="ECO:0000313" key="4">
    <source>
        <dbReference type="EMBL" id="NGN64025.1"/>
    </source>
</evidence>
<dbReference type="Gene3D" id="1.10.10.10">
    <property type="entry name" value="Winged helix-like DNA-binding domain superfamily/Winged helix DNA-binding domain"/>
    <property type="match status" value="1"/>
</dbReference>
<dbReference type="PRINTS" id="PR00038">
    <property type="entry name" value="HTHLUXR"/>
</dbReference>
<evidence type="ECO:0000259" key="3">
    <source>
        <dbReference type="PROSITE" id="PS50043"/>
    </source>
</evidence>
<dbReference type="Pfam" id="PF13191">
    <property type="entry name" value="AAA_16"/>
    <property type="match status" value="1"/>
</dbReference>
<dbReference type="AlphaFoldDB" id="A0A6G4TVL2"/>
<evidence type="ECO:0000256" key="2">
    <source>
        <dbReference type="ARBA" id="ARBA00022840"/>
    </source>
</evidence>
<dbReference type="PROSITE" id="PS50043">
    <property type="entry name" value="HTH_LUXR_2"/>
    <property type="match status" value="1"/>
</dbReference>
<comment type="caution">
    <text evidence="4">The sequence shown here is derived from an EMBL/GenBank/DDBJ whole genome shotgun (WGS) entry which is preliminary data.</text>
</comment>
<dbReference type="GO" id="GO:0004016">
    <property type="term" value="F:adenylate cyclase activity"/>
    <property type="evidence" value="ECO:0007669"/>
    <property type="project" value="TreeGrafter"/>
</dbReference>
<dbReference type="PANTHER" id="PTHR16305:SF35">
    <property type="entry name" value="TRANSCRIPTIONAL ACTIVATOR DOMAIN"/>
    <property type="match status" value="1"/>
</dbReference>
<dbReference type="GO" id="GO:0006355">
    <property type="term" value="P:regulation of DNA-templated transcription"/>
    <property type="evidence" value="ECO:0007669"/>
    <property type="project" value="InterPro"/>
</dbReference>
<dbReference type="SUPFAM" id="SSF52540">
    <property type="entry name" value="P-loop containing nucleoside triphosphate hydrolases"/>
    <property type="match status" value="1"/>
</dbReference>
<dbReference type="SUPFAM" id="SSF48452">
    <property type="entry name" value="TPR-like"/>
    <property type="match status" value="1"/>
</dbReference>
<dbReference type="InterPro" id="IPR036388">
    <property type="entry name" value="WH-like_DNA-bd_sf"/>
</dbReference>
<evidence type="ECO:0000313" key="5">
    <source>
        <dbReference type="Proteomes" id="UP000481583"/>
    </source>
</evidence>
<dbReference type="RefSeq" id="WP_165234559.1">
    <property type="nucleotide sequence ID" value="NZ_JAAKZV010000025.1"/>
</dbReference>
<dbReference type="SUPFAM" id="SSF46894">
    <property type="entry name" value="C-terminal effector domain of the bipartite response regulators"/>
    <property type="match status" value="1"/>
</dbReference>
<keyword evidence="2" id="KW-0067">ATP-binding</keyword>
<dbReference type="Gene3D" id="1.25.40.10">
    <property type="entry name" value="Tetratricopeptide repeat domain"/>
    <property type="match status" value="1"/>
</dbReference>
<reference evidence="4 5" key="1">
    <citation type="submission" date="2020-02" db="EMBL/GenBank/DDBJ databases">
        <title>Whole-genome analyses of novel actinobacteria.</title>
        <authorList>
            <person name="Sahin N."/>
        </authorList>
    </citation>
    <scope>NUCLEOTIDE SEQUENCE [LARGE SCALE GENOMIC DNA]</scope>
    <source>
        <strain evidence="4 5">A7024</strain>
    </source>
</reference>
<organism evidence="4 5">
    <name type="scientific">Streptomyces coryli</name>
    <dbReference type="NCBI Taxonomy" id="1128680"/>
    <lineage>
        <taxon>Bacteria</taxon>
        <taxon>Bacillati</taxon>
        <taxon>Actinomycetota</taxon>
        <taxon>Actinomycetes</taxon>
        <taxon>Kitasatosporales</taxon>
        <taxon>Streptomycetaceae</taxon>
        <taxon>Streptomyces</taxon>
    </lineage>
</organism>
<dbReference type="Proteomes" id="UP000481583">
    <property type="component" value="Unassembled WGS sequence"/>
</dbReference>
<dbReference type="InterPro" id="IPR027417">
    <property type="entry name" value="P-loop_NTPase"/>
</dbReference>
<accession>A0A6G4TVL2</accession>
<dbReference type="GO" id="GO:0003677">
    <property type="term" value="F:DNA binding"/>
    <property type="evidence" value="ECO:0007669"/>
    <property type="project" value="InterPro"/>
</dbReference>
<dbReference type="GO" id="GO:0005737">
    <property type="term" value="C:cytoplasm"/>
    <property type="evidence" value="ECO:0007669"/>
    <property type="project" value="TreeGrafter"/>
</dbReference>
<keyword evidence="5" id="KW-1185">Reference proteome</keyword>
<dbReference type="GO" id="GO:0005524">
    <property type="term" value="F:ATP binding"/>
    <property type="evidence" value="ECO:0007669"/>
    <property type="project" value="UniProtKB-KW"/>
</dbReference>
<keyword evidence="1" id="KW-0547">Nucleotide-binding</keyword>
<name>A0A6G4TVL2_9ACTN</name>
<dbReference type="InterPro" id="IPR000792">
    <property type="entry name" value="Tscrpt_reg_LuxR_C"/>
</dbReference>
<evidence type="ECO:0000256" key="1">
    <source>
        <dbReference type="ARBA" id="ARBA00022741"/>
    </source>
</evidence>
<dbReference type="SMART" id="SM00421">
    <property type="entry name" value="HTH_LUXR"/>
    <property type="match status" value="1"/>
</dbReference>
<dbReference type="Pfam" id="PF00196">
    <property type="entry name" value="GerE"/>
    <property type="match status" value="1"/>
</dbReference>
<gene>
    <name evidence="4" type="ORF">G5C51_08915</name>
</gene>
<dbReference type="EMBL" id="JAAKZV010000025">
    <property type="protein sequence ID" value="NGN64025.1"/>
    <property type="molecule type" value="Genomic_DNA"/>
</dbReference>
<feature type="domain" description="HTH luxR-type" evidence="3">
    <location>
        <begin position="926"/>
        <end position="991"/>
    </location>
</feature>
<sequence length="998" mass="106312">MLDGVTSAPHISPVFVGRAVELDALAAALGRAAGGVPQAMLVGGEAGVGKSRLVEEFLHAAEAEGAVVAVGGCVEAGAEGLPFAPLTTALRSLRRTLGSAMDEAAAGREGELAGLLPELGDLGERIGEAGARPEAAARGRLFDLTARLLERLAADRPLVLVVEDLHWADRSTRELLAYLLRSLGAARLLILATYRTDDLDRRHPLRPALAELDRLRSVQRVELPRLTRAEVAGQIAGIRGAEPDAALLDAVFSRADGNAFFVEELALSGGAAHGGPLSDSLRDLLLVRIEALPEEVQRVVRIAAGGGSTVEYELLAAVTGLPEDELIAALRAAVDAGVLQPAADSEAFRFRHALLREAVADDLLPGERHQVARRYAEALVAAPGLVRPEERAARLASFWHQARDPARALPATLQAAADARRRHAYAEQLQLLDRAVELWDEAPEEAHGGQDLMDLLADVVVAARLTSELERALSLAKQALRLLDRRPQDADTSLRAAWFWTERSIGVQLTARGDGWEELAKAEALVRGLPPSPVHAYVLSEVATWQALHTPGREAMETAQRAVDLARLVGDEQTELHVRIPLGWMTADTGDVEGGLAEMYEVRRRAVALGTPLVIQRAYINLPDCLEGLGRSAEALERGEEAVELMGRYGLTEPMAMALSNQANSLISLGRWAAADAAATEVGRAVNSPKRLGSAARARADLAILRGDREAAAAQLAEARKHLDTHDVHPQYSLPIIRADVTIAAAGGHILEVRALLARAAAEGFPLGMQRYAWPLLYEAAAAEADARVLPAAQAGRGAAVTRIREAMRGLPQFVPVWAAQALDTEAELLTADGSDAAAAERWAEAVAAWEPLDWPYHLARARFRYGQALLAARPGERPAPAALLRQAHETAAELGAAPLAAEIAALAARARVALTDGDHAAVPQDPAQELGLTSRERDVLRLVATGRSNRQIADELFISPKTASVHVSNILAKLGVSSRGEAAAAAHRLRLFEDGLS</sequence>
<dbReference type="InterPro" id="IPR041664">
    <property type="entry name" value="AAA_16"/>
</dbReference>
<protein>
    <submittedName>
        <fullName evidence="4">AAA family ATPase</fullName>
    </submittedName>
</protein>